<dbReference type="EC" id="2.7.13.3" evidence="3"/>
<keyword evidence="7 14" id="KW-0812">Transmembrane</keyword>
<keyword evidence="10" id="KW-0067">ATP-binding</keyword>
<dbReference type="CDD" id="cd06225">
    <property type="entry name" value="HAMP"/>
    <property type="match status" value="1"/>
</dbReference>
<dbReference type="SMART" id="SM00387">
    <property type="entry name" value="HATPase_c"/>
    <property type="match status" value="1"/>
</dbReference>
<organism evidence="17 18">
    <name type="scientific">Paenibacillus rhizovicinus</name>
    <dbReference type="NCBI Taxonomy" id="2704463"/>
    <lineage>
        <taxon>Bacteria</taxon>
        <taxon>Bacillati</taxon>
        <taxon>Bacillota</taxon>
        <taxon>Bacilli</taxon>
        <taxon>Bacillales</taxon>
        <taxon>Paenibacillaceae</taxon>
        <taxon>Paenibacillus</taxon>
    </lineage>
</organism>
<evidence type="ECO:0000313" key="18">
    <source>
        <dbReference type="Proteomes" id="UP000479114"/>
    </source>
</evidence>
<evidence type="ECO:0000256" key="12">
    <source>
        <dbReference type="ARBA" id="ARBA00023012"/>
    </source>
</evidence>
<dbReference type="PRINTS" id="PR00344">
    <property type="entry name" value="BCTRLSENSOR"/>
</dbReference>
<dbReference type="InterPro" id="IPR005467">
    <property type="entry name" value="His_kinase_dom"/>
</dbReference>
<keyword evidence="12" id="KW-0902">Two-component regulatory system</keyword>
<sequence>MKRRLRFRMYQFKSIQFLIAVSFTVMTVVVVFFVSAVLYDKFDRTAANNASISNQQVVFQVANYVNSYIRNMATLFNSVDSNIRAAGGEVTNKQMLDQLNTIFGTRDDLVSFALFTVDGKRLLALPAAEMRSNTNLKSQSWFQSAIENPNHLSFSIPHVQNLFKGEYKWVVSMSKGIKLIVDGKQINAVLLVDVNFKRIDDLSRSVQLGQKGYVYIIDESAGNIIYHPQQQLIYAGLKYENVEQALKYTFGSYFDDSTGEDRLITIQTVSNVGWKIVGVSYMDEIITTRRTITGFLAWLLGAVLVFVLLMTWYLSAKISQPIKWLEQSMRLVERGRFDIHIPVRGNDEVGRLSRRFNLMVNRIRELMEENTREQEMKRKSELEVLQSQIHPHFLYNTLNSVVRLAGTGKTVEVITMITSLSKFFRISLSKGQHIISVADELEHIRNYLVIQSMRYKNKFDFTIEAEDKALNCRTIKLILQPIVENAIYHGIEPGVDEGRIAISASIIEGSLRLRVQDDGVGIPPDKLAGLLEPGGAQSDDPGSGIGIRNVHERIRLHFGDAYGLRIESEREEGTTVDIWLPCLTEEERA</sequence>
<dbReference type="EMBL" id="CP048286">
    <property type="protein sequence ID" value="QHW32206.1"/>
    <property type="molecule type" value="Genomic_DNA"/>
</dbReference>
<dbReference type="PROSITE" id="PS50885">
    <property type="entry name" value="HAMP"/>
    <property type="match status" value="1"/>
</dbReference>
<dbReference type="InterPro" id="IPR036890">
    <property type="entry name" value="HATPase_C_sf"/>
</dbReference>
<dbReference type="InterPro" id="IPR003594">
    <property type="entry name" value="HATPase_dom"/>
</dbReference>
<keyword evidence="11 14" id="KW-1133">Transmembrane helix</keyword>
<dbReference type="PANTHER" id="PTHR34220:SF7">
    <property type="entry name" value="SENSOR HISTIDINE KINASE YPDA"/>
    <property type="match status" value="1"/>
</dbReference>
<dbReference type="SMART" id="SM00304">
    <property type="entry name" value="HAMP"/>
    <property type="match status" value="1"/>
</dbReference>
<evidence type="ECO:0000256" key="9">
    <source>
        <dbReference type="ARBA" id="ARBA00022777"/>
    </source>
</evidence>
<dbReference type="Gene3D" id="6.10.340.10">
    <property type="match status" value="1"/>
</dbReference>
<evidence type="ECO:0000256" key="5">
    <source>
        <dbReference type="ARBA" id="ARBA00022553"/>
    </source>
</evidence>
<dbReference type="CDD" id="cd12912">
    <property type="entry name" value="PDC2_MCP_like"/>
    <property type="match status" value="1"/>
</dbReference>
<keyword evidence="8" id="KW-0547">Nucleotide-binding</keyword>
<proteinExistence type="predicted"/>
<dbReference type="InterPro" id="IPR010559">
    <property type="entry name" value="Sig_transdc_His_kin_internal"/>
</dbReference>
<keyword evidence="4" id="KW-1003">Cell membrane</keyword>
<dbReference type="InterPro" id="IPR004358">
    <property type="entry name" value="Sig_transdc_His_kin-like_C"/>
</dbReference>
<dbReference type="InterPro" id="IPR003660">
    <property type="entry name" value="HAMP_dom"/>
</dbReference>
<evidence type="ECO:0000256" key="1">
    <source>
        <dbReference type="ARBA" id="ARBA00000085"/>
    </source>
</evidence>
<name>A0A6C0P1U1_9BACL</name>
<evidence type="ECO:0000256" key="8">
    <source>
        <dbReference type="ARBA" id="ARBA00022741"/>
    </source>
</evidence>
<evidence type="ECO:0000313" key="17">
    <source>
        <dbReference type="EMBL" id="QHW32206.1"/>
    </source>
</evidence>
<dbReference type="InterPro" id="IPR050640">
    <property type="entry name" value="Bact_2-comp_sensor_kinase"/>
</dbReference>
<evidence type="ECO:0000256" key="3">
    <source>
        <dbReference type="ARBA" id="ARBA00012438"/>
    </source>
</evidence>
<dbReference type="SUPFAM" id="SSF158472">
    <property type="entry name" value="HAMP domain-like"/>
    <property type="match status" value="1"/>
</dbReference>
<evidence type="ECO:0000256" key="7">
    <source>
        <dbReference type="ARBA" id="ARBA00022692"/>
    </source>
</evidence>
<accession>A0A6C0P1U1</accession>
<evidence type="ECO:0000256" key="2">
    <source>
        <dbReference type="ARBA" id="ARBA00004651"/>
    </source>
</evidence>
<dbReference type="Pfam" id="PF00672">
    <property type="entry name" value="HAMP"/>
    <property type="match status" value="1"/>
</dbReference>
<evidence type="ECO:0000256" key="11">
    <source>
        <dbReference type="ARBA" id="ARBA00022989"/>
    </source>
</evidence>
<evidence type="ECO:0000256" key="13">
    <source>
        <dbReference type="ARBA" id="ARBA00023136"/>
    </source>
</evidence>
<feature type="transmembrane region" description="Helical" evidence="14">
    <location>
        <begin position="295"/>
        <end position="314"/>
    </location>
</feature>
<dbReference type="AlphaFoldDB" id="A0A6C0P1U1"/>
<dbReference type="GO" id="GO:0005886">
    <property type="term" value="C:plasma membrane"/>
    <property type="evidence" value="ECO:0007669"/>
    <property type="project" value="UniProtKB-SubCell"/>
</dbReference>
<dbReference type="GO" id="GO:0005524">
    <property type="term" value="F:ATP binding"/>
    <property type="evidence" value="ECO:0007669"/>
    <property type="project" value="UniProtKB-KW"/>
</dbReference>
<protein>
    <recommendedName>
        <fullName evidence="3">histidine kinase</fullName>
        <ecNumber evidence="3">2.7.13.3</ecNumber>
    </recommendedName>
</protein>
<dbReference type="InterPro" id="IPR033479">
    <property type="entry name" value="dCache_1"/>
</dbReference>
<dbReference type="PROSITE" id="PS50109">
    <property type="entry name" value="HIS_KIN"/>
    <property type="match status" value="1"/>
</dbReference>
<dbReference type="Gene3D" id="3.30.565.10">
    <property type="entry name" value="Histidine kinase-like ATPase, C-terminal domain"/>
    <property type="match status" value="1"/>
</dbReference>
<feature type="transmembrane region" description="Helical" evidence="14">
    <location>
        <begin position="12"/>
        <end position="39"/>
    </location>
</feature>
<keyword evidence="9 17" id="KW-0418">Kinase</keyword>
<dbReference type="GO" id="GO:0000155">
    <property type="term" value="F:phosphorelay sensor kinase activity"/>
    <property type="evidence" value="ECO:0007669"/>
    <property type="project" value="InterPro"/>
</dbReference>
<evidence type="ECO:0000256" key="14">
    <source>
        <dbReference type="SAM" id="Phobius"/>
    </source>
</evidence>
<feature type="domain" description="Histidine kinase" evidence="15">
    <location>
        <begin position="475"/>
        <end position="584"/>
    </location>
</feature>
<keyword evidence="5" id="KW-0597">Phosphoprotein</keyword>
<comment type="catalytic activity">
    <reaction evidence="1">
        <text>ATP + protein L-histidine = ADP + protein N-phospho-L-histidine.</text>
        <dbReference type="EC" id="2.7.13.3"/>
    </reaction>
</comment>
<evidence type="ECO:0000256" key="6">
    <source>
        <dbReference type="ARBA" id="ARBA00022679"/>
    </source>
</evidence>
<gene>
    <name evidence="17" type="ORF">GZH47_16290</name>
</gene>
<dbReference type="Gene3D" id="3.30.450.20">
    <property type="entry name" value="PAS domain"/>
    <property type="match status" value="2"/>
</dbReference>
<evidence type="ECO:0000259" key="15">
    <source>
        <dbReference type="PROSITE" id="PS50109"/>
    </source>
</evidence>
<dbReference type="Pfam" id="PF02743">
    <property type="entry name" value="dCache_1"/>
    <property type="match status" value="1"/>
</dbReference>
<dbReference type="RefSeq" id="WP_162641251.1">
    <property type="nucleotide sequence ID" value="NZ_CP048286.1"/>
</dbReference>
<keyword evidence="13 14" id="KW-0472">Membrane</keyword>
<keyword evidence="6" id="KW-0808">Transferase</keyword>
<dbReference type="Pfam" id="PF02518">
    <property type="entry name" value="HATPase_c"/>
    <property type="match status" value="1"/>
</dbReference>
<evidence type="ECO:0000259" key="16">
    <source>
        <dbReference type="PROSITE" id="PS50885"/>
    </source>
</evidence>
<reference evidence="17 18" key="1">
    <citation type="submission" date="2020-02" db="EMBL/GenBank/DDBJ databases">
        <title>Paenibacillus sp. nov., isolated from rhizosphere soil of tomato.</title>
        <authorList>
            <person name="Weon H.-Y."/>
            <person name="Lee S.A."/>
        </authorList>
    </citation>
    <scope>NUCLEOTIDE SEQUENCE [LARGE SCALE GENOMIC DNA]</scope>
    <source>
        <strain evidence="17 18">14171R-81</strain>
    </source>
</reference>
<dbReference type="Proteomes" id="UP000479114">
    <property type="component" value="Chromosome"/>
</dbReference>
<evidence type="ECO:0000256" key="4">
    <source>
        <dbReference type="ARBA" id="ARBA00022475"/>
    </source>
</evidence>
<feature type="domain" description="HAMP" evidence="16">
    <location>
        <begin position="316"/>
        <end position="368"/>
    </location>
</feature>
<keyword evidence="18" id="KW-1185">Reference proteome</keyword>
<comment type="subcellular location">
    <subcellularLocation>
        <location evidence="2">Cell membrane</location>
        <topology evidence="2">Multi-pass membrane protein</topology>
    </subcellularLocation>
</comment>
<evidence type="ECO:0000256" key="10">
    <source>
        <dbReference type="ARBA" id="ARBA00022840"/>
    </source>
</evidence>
<dbReference type="SUPFAM" id="SSF55874">
    <property type="entry name" value="ATPase domain of HSP90 chaperone/DNA topoisomerase II/histidine kinase"/>
    <property type="match status" value="1"/>
</dbReference>
<dbReference type="KEGG" id="prz:GZH47_16290"/>
<dbReference type="Pfam" id="PF06580">
    <property type="entry name" value="His_kinase"/>
    <property type="match status" value="1"/>
</dbReference>
<dbReference type="PANTHER" id="PTHR34220">
    <property type="entry name" value="SENSOR HISTIDINE KINASE YPDA"/>
    <property type="match status" value="1"/>
</dbReference>